<feature type="transmembrane region" description="Helical" evidence="5">
    <location>
        <begin position="91"/>
        <end position="111"/>
    </location>
</feature>
<evidence type="ECO:0000313" key="6">
    <source>
        <dbReference type="EMBL" id="CUV22922.1"/>
    </source>
</evidence>
<dbReference type="EMBL" id="LN899825">
    <property type="protein sequence ID" value="CUV32527.1"/>
    <property type="molecule type" value="Genomic_DNA"/>
</dbReference>
<protein>
    <submittedName>
        <fullName evidence="7">Intracellular septation A protein</fullName>
    </submittedName>
</protein>
<keyword evidence="3 5" id="KW-1133">Transmembrane helix</keyword>
<evidence type="ECO:0000313" key="9">
    <source>
        <dbReference type="EMBL" id="CUV60710.1"/>
    </source>
</evidence>
<evidence type="ECO:0000256" key="4">
    <source>
        <dbReference type="ARBA" id="ARBA00023136"/>
    </source>
</evidence>
<gene>
    <name evidence="9" type="ORF">RD1301_v1_1080004</name>
    <name evidence="6" type="ORF">RUN1744_v1_280021</name>
    <name evidence="7" type="ORF">TD1301_v1_80023</name>
    <name evidence="8" type="ORF">TF3108_v1_530014</name>
</gene>
<keyword evidence="2 5" id="KW-0812">Transmembrane</keyword>
<name>A0A0S4VE47_RALSL</name>
<dbReference type="AlphaFoldDB" id="A0A0S4VE47"/>
<reference evidence="7" key="1">
    <citation type="submission" date="2015-10" db="EMBL/GenBank/DDBJ databases">
        <authorList>
            <person name="Gilbert D.G."/>
        </authorList>
    </citation>
    <scope>NUCLEOTIDE SEQUENCE</scope>
    <source>
        <strain evidence="7">Phyl III-seqv23</strain>
    </source>
</reference>
<dbReference type="EMBL" id="LN899823">
    <property type="protein sequence ID" value="CUV22922.1"/>
    <property type="molecule type" value="Genomic_DNA"/>
</dbReference>
<dbReference type="GO" id="GO:0005886">
    <property type="term" value="C:plasma membrane"/>
    <property type="evidence" value="ECO:0007669"/>
    <property type="project" value="TreeGrafter"/>
</dbReference>
<dbReference type="Pfam" id="PF04279">
    <property type="entry name" value="IspA"/>
    <property type="match status" value="1"/>
</dbReference>
<proteinExistence type="predicted"/>
<evidence type="ECO:0000313" key="8">
    <source>
        <dbReference type="EMBL" id="CUV40633.1"/>
    </source>
</evidence>
<feature type="transmembrane region" description="Helical" evidence="5">
    <location>
        <begin position="52"/>
        <end position="70"/>
    </location>
</feature>
<evidence type="ECO:0000256" key="2">
    <source>
        <dbReference type="ARBA" id="ARBA00022692"/>
    </source>
</evidence>
<feature type="transmembrane region" description="Helical" evidence="5">
    <location>
        <begin position="123"/>
        <end position="141"/>
    </location>
</feature>
<organism evidence="7">
    <name type="scientific">Ralstonia solanacearum</name>
    <name type="common">Pseudomonas solanacearum</name>
    <dbReference type="NCBI Taxonomy" id="305"/>
    <lineage>
        <taxon>Bacteria</taxon>
        <taxon>Pseudomonadati</taxon>
        <taxon>Pseudomonadota</taxon>
        <taxon>Betaproteobacteria</taxon>
        <taxon>Burkholderiales</taxon>
        <taxon>Burkholderiaceae</taxon>
        <taxon>Ralstonia</taxon>
        <taxon>Ralstonia solanacearum species complex</taxon>
    </lineage>
</organism>
<dbReference type="PANTHER" id="PTHR36917">
    <property type="entry name" value="INTRACELLULAR SEPTATION PROTEIN A-RELATED"/>
    <property type="match status" value="1"/>
</dbReference>
<keyword evidence="4 5" id="KW-0472">Membrane</keyword>
<evidence type="ECO:0000256" key="1">
    <source>
        <dbReference type="ARBA" id="ARBA00022475"/>
    </source>
</evidence>
<dbReference type="EMBL" id="LN899822">
    <property type="protein sequence ID" value="CUV60710.1"/>
    <property type="molecule type" value="Genomic_DNA"/>
</dbReference>
<dbReference type="PANTHER" id="PTHR36917:SF1">
    <property type="entry name" value="INNER MEMBRANE-SPANNING PROTEIN YCIB"/>
    <property type="match status" value="1"/>
</dbReference>
<keyword evidence="1" id="KW-1003">Cell membrane</keyword>
<dbReference type="InterPro" id="IPR006008">
    <property type="entry name" value="YciB"/>
</dbReference>
<evidence type="ECO:0000256" key="5">
    <source>
        <dbReference type="SAM" id="Phobius"/>
    </source>
</evidence>
<evidence type="ECO:0000313" key="7">
    <source>
        <dbReference type="EMBL" id="CUV32527.1"/>
    </source>
</evidence>
<evidence type="ECO:0000256" key="3">
    <source>
        <dbReference type="ARBA" id="ARBA00022989"/>
    </source>
</evidence>
<sequence length="149" mass="16717">MRMHTLSLFFGLLWRTFVLQLIVSLAILALIGVTGADFFHRDEKYIVLKPTLIYGAFALALLIGWLGLRVNLVRAIWGKRLSLSAQQWHRCVVALSVLFVGLAALNLIIAFTAPLEVWVNYKLFGALAIFCAGIFGITLWLQRSVDVRT</sequence>
<feature type="transmembrane region" description="Helical" evidence="5">
    <location>
        <begin position="12"/>
        <end position="32"/>
    </location>
</feature>
<accession>A0A0S4VE47</accession>
<dbReference type="EMBL" id="LN899826">
    <property type="protein sequence ID" value="CUV40633.1"/>
    <property type="molecule type" value="Genomic_DNA"/>
</dbReference>